<dbReference type="Proteomes" id="UP001418222">
    <property type="component" value="Unassembled WGS sequence"/>
</dbReference>
<evidence type="ECO:0000256" key="1">
    <source>
        <dbReference type="SAM" id="MobiDB-lite"/>
    </source>
</evidence>
<gene>
    <name evidence="4" type="primary">ATJ49</name>
    <name evidence="4" type="ORF">KSP39_PZI006555</name>
</gene>
<dbReference type="Gene3D" id="1.10.287.110">
    <property type="entry name" value="DnaJ domain"/>
    <property type="match status" value="1"/>
</dbReference>
<dbReference type="InterPro" id="IPR001623">
    <property type="entry name" value="DnaJ_domain"/>
</dbReference>
<feature type="domain" description="J" evidence="2">
    <location>
        <begin position="60"/>
        <end position="123"/>
    </location>
</feature>
<dbReference type="GO" id="GO:0005783">
    <property type="term" value="C:endoplasmic reticulum"/>
    <property type="evidence" value="ECO:0007669"/>
    <property type="project" value="UniProtKB-ARBA"/>
</dbReference>
<feature type="domain" description="4Fe-4S ferredoxin-type" evidence="3">
    <location>
        <begin position="149"/>
        <end position="179"/>
    </location>
</feature>
<reference evidence="4 5" key="1">
    <citation type="journal article" date="2022" name="Nat. Plants">
        <title>Genomes of leafy and leafless Platanthera orchids illuminate the evolution of mycoheterotrophy.</title>
        <authorList>
            <person name="Li M.H."/>
            <person name="Liu K.W."/>
            <person name="Li Z."/>
            <person name="Lu H.C."/>
            <person name="Ye Q.L."/>
            <person name="Zhang D."/>
            <person name="Wang J.Y."/>
            <person name="Li Y.F."/>
            <person name="Zhong Z.M."/>
            <person name="Liu X."/>
            <person name="Yu X."/>
            <person name="Liu D.K."/>
            <person name="Tu X.D."/>
            <person name="Liu B."/>
            <person name="Hao Y."/>
            <person name="Liao X.Y."/>
            <person name="Jiang Y.T."/>
            <person name="Sun W.H."/>
            <person name="Chen J."/>
            <person name="Chen Y.Q."/>
            <person name="Ai Y."/>
            <person name="Zhai J.W."/>
            <person name="Wu S.S."/>
            <person name="Zhou Z."/>
            <person name="Hsiao Y.Y."/>
            <person name="Wu W.L."/>
            <person name="Chen Y.Y."/>
            <person name="Lin Y.F."/>
            <person name="Hsu J.L."/>
            <person name="Li C.Y."/>
            <person name="Wang Z.W."/>
            <person name="Zhao X."/>
            <person name="Zhong W.Y."/>
            <person name="Ma X.K."/>
            <person name="Ma L."/>
            <person name="Huang J."/>
            <person name="Chen G.Z."/>
            <person name="Huang M.Z."/>
            <person name="Huang L."/>
            <person name="Peng D.H."/>
            <person name="Luo Y.B."/>
            <person name="Zou S.Q."/>
            <person name="Chen S.P."/>
            <person name="Lan S."/>
            <person name="Tsai W.C."/>
            <person name="Van de Peer Y."/>
            <person name="Liu Z.J."/>
        </authorList>
    </citation>
    <scope>NUCLEOTIDE SEQUENCE [LARGE SCALE GENOMIC DNA]</scope>
    <source>
        <strain evidence="4">Lor287</strain>
    </source>
</reference>
<dbReference type="SUPFAM" id="SSF54862">
    <property type="entry name" value="4Fe-4S ferredoxins"/>
    <property type="match status" value="1"/>
</dbReference>
<keyword evidence="5" id="KW-1185">Reference proteome</keyword>
<organism evidence="4 5">
    <name type="scientific">Platanthera zijinensis</name>
    <dbReference type="NCBI Taxonomy" id="2320716"/>
    <lineage>
        <taxon>Eukaryota</taxon>
        <taxon>Viridiplantae</taxon>
        <taxon>Streptophyta</taxon>
        <taxon>Embryophyta</taxon>
        <taxon>Tracheophyta</taxon>
        <taxon>Spermatophyta</taxon>
        <taxon>Magnoliopsida</taxon>
        <taxon>Liliopsida</taxon>
        <taxon>Asparagales</taxon>
        <taxon>Orchidaceae</taxon>
        <taxon>Orchidoideae</taxon>
        <taxon>Orchideae</taxon>
        <taxon>Orchidinae</taxon>
        <taxon>Platanthera</taxon>
    </lineage>
</organism>
<dbReference type="InterPro" id="IPR036869">
    <property type="entry name" value="J_dom_sf"/>
</dbReference>
<dbReference type="SMART" id="SM00271">
    <property type="entry name" value="DnaJ"/>
    <property type="match status" value="1"/>
</dbReference>
<dbReference type="AlphaFoldDB" id="A0AAP0BQ95"/>
<evidence type="ECO:0000313" key="4">
    <source>
        <dbReference type="EMBL" id="KAK8946838.1"/>
    </source>
</evidence>
<dbReference type="Gene3D" id="3.30.70.20">
    <property type="match status" value="1"/>
</dbReference>
<dbReference type="PANTHER" id="PTHR45295">
    <property type="entry name" value="CHAPERONE PROTEIN DNAJ C76, CHLOROPLASTIC"/>
    <property type="match status" value="1"/>
</dbReference>
<accession>A0AAP0BQ95</accession>
<evidence type="ECO:0000313" key="5">
    <source>
        <dbReference type="Proteomes" id="UP001418222"/>
    </source>
</evidence>
<feature type="compositionally biased region" description="Low complexity" evidence="1">
    <location>
        <begin position="355"/>
        <end position="372"/>
    </location>
</feature>
<dbReference type="PROSITE" id="PS50076">
    <property type="entry name" value="DNAJ_2"/>
    <property type="match status" value="1"/>
</dbReference>
<dbReference type="PROSITE" id="PS51379">
    <property type="entry name" value="4FE4S_FER_2"/>
    <property type="match status" value="1"/>
</dbReference>
<feature type="region of interest" description="Disordered" evidence="1">
    <location>
        <begin position="327"/>
        <end position="387"/>
    </location>
</feature>
<name>A0AAP0BQ95_9ASPA</name>
<proteinExistence type="predicted"/>
<dbReference type="PANTHER" id="PTHR45295:SF1">
    <property type="entry name" value="CHAPERONE PROTEIN DNAJ C76, CHLOROPLASTIC"/>
    <property type="match status" value="1"/>
</dbReference>
<dbReference type="EMBL" id="JBBWWQ010000005">
    <property type="protein sequence ID" value="KAK8946838.1"/>
    <property type="molecule type" value="Genomic_DNA"/>
</dbReference>
<protein>
    <submittedName>
        <fullName evidence="4">Chaperone protein dnaJ 49</fullName>
    </submittedName>
</protein>
<evidence type="ECO:0000259" key="3">
    <source>
        <dbReference type="PROSITE" id="PS51379"/>
    </source>
</evidence>
<dbReference type="Pfam" id="PF00226">
    <property type="entry name" value="DnaJ"/>
    <property type="match status" value="1"/>
</dbReference>
<dbReference type="SUPFAM" id="SSF46565">
    <property type="entry name" value="Chaperone J-domain"/>
    <property type="match status" value="1"/>
</dbReference>
<sequence>MISAALSPNNIVGISPRVPGSRYKKLRKVERNRRKDLRCEVGNGGGRRRSEVASWAGEYDLYSLLGVETTSEAAAIRKAYRALQKRCHPDIAGPEGHDMAILLNQVYSFLSDPASRAAYDRERTILSKFHGYTGEPMYSRWLGPKSEQRAIFVDEVKCIGCLKCALHAPNTFAIELGYGRARVVSQWADPEDKILGAIDICPVDCISIVDRSDLAALEFLMSKQPRVSVRLTGGNNAGVRVADVFEEVKKFKRKFNEMYAKNLGKQAQEADLHRRSRTSAMDAIKDISSWLYWQNFTSPVTQLTLTDTRGRRSPPPENKKIREAAAKLKADEAASLSRRSTTSHEHREEYWEPLPTLSTPSSSSNTSSASRSPELRPRTIKQKNGRPKPVIFGIPVAMAVIFGDGRWAQWQGLKPWTWPRRACWWGFCFGSCE</sequence>
<dbReference type="CDD" id="cd06257">
    <property type="entry name" value="DnaJ"/>
    <property type="match status" value="1"/>
</dbReference>
<dbReference type="Pfam" id="PF13370">
    <property type="entry name" value="Fer4_13"/>
    <property type="match status" value="1"/>
</dbReference>
<evidence type="ECO:0000259" key="2">
    <source>
        <dbReference type="PROSITE" id="PS50076"/>
    </source>
</evidence>
<comment type="caution">
    <text evidence="4">The sequence shown here is derived from an EMBL/GenBank/DDBJ whole genome shotgun (WGS) entry which is preliminary data.</text>
</comment>
<dbReference type="InterPro" id="IPR017896">
    <property type="entry name" value="4Fe4S_Fe-S-bd"/>
</dbReference>